<dbReference type="AlphaFoldDB" id="A0A563U3Q2"/>
<feature type="domain" description="PRC-barrel" evidence="1">
    <location>
        <begin position="28"/>
        <end position="96"/>
    </location>
</feature>
<dbReference type="RefSeq" id="WP_146270951.1">
    <property type="nucleotide sequence ID" value="NZ_VOEI01000003.1"/>
</dbReference>
<dbReference type="Pfam" id="PF05239">
    <property type="entry name" value="PRC"/>
    <property type="match status" value="1"/>
</dbReference>
<organism evidence="2 3">
    <name type="scientific">Mucilaginibacter achroorhodeus</name>
    <dbReference type="NCBI Taxonomy" id="2599294"/>
    <lineage>
        <taxon>Bacteria</taxon>
        <taxon>Pseudomonadati</taxon>
        <taxon>Bacteroidota</taxon>
        <taxon>Sphingobacteriia</taxon>
        <taxon>Sphingobacteriales</taxon>
        <taxon>Sphingobacteriaceae</taxon>
        <taxon>Mucilaginibacter</taxon>
    </lineage>
</organism>
<evidence type="ECO:0000313" key="2">
    <source>
        <dbReference type="EMBL" id="TWR25974.1"/>
    </source>
</evidence>
<dbReference type="OrthoDB" id="1422173at2"/>
<sequence length="157" mass="18028">MDFADNTNDYDYLEELTNSDFEVADNQPNILGWDVHDTHQNKVGEVSDLLFNSETRKVRYIILDMESNDVDLDNGRVIVPIDIAVFDEKKDIVKLPGVSTTTLEYLPLYERGRFINKHTDDDIRRALDIPERDAPIKPGSLNVSQTKIFSKREPDLS</sequence>
<dbReference type="SUPFAM" id="SSF50346">
    <property type="entry name" value="PRC-barrel domain"/>
    <property type="match status" value="1"/>
</dbReference>
<dbReference type="GO" id="GO:0030077">
    <property type="term" value="C:plasma membrane light-harvesting complex"/>
    <property type="evidence" value="ECO:0007669"/>
    <property type="project" value="InterPro"/>
</dbReference>
<reference evidence="2 3" key="1">
    <citation type="submission" date="2019-07" db="EMBL/GenBank/DDBJ databases">
        <authorList>
            <person name="Kim J."/>
        </authorList>
    </citation>
    <scope>NUCLEOTIDE SEQUENCE [LARGE SCALE GENOMIC DNA]</scope>
    <source>
        <strain evidence="2 3">MJ1a</strain>
    </source>
</reference>
<proteinExistence type="predicted"/>
<protein>
    <submittedName>
        <fullName evidence="2">PRC-barrel domain containing protein</fullName>
    </submittedName>
</protein>
<dbReference type="InterPro" id="IPR014747">
    <property type="entry name" value="Bac_photo_RC_H_C"/>
</dbReference>
<keyword evidence="3" id="KW-1185">Reference proteome</keyword>
<dbReference type="EMBL" id="VOEI01000003">
    <property type="protein sequence ID" value="TWR25974.1"/>
    <property type="molecule type" value="Genomic_DNA"/>
</dbReference>
<evidence type="ECO:0000259" key="1">
    <source>
        <dbReference type="Pfam" id="PF05239"/>
    </source>
</evidence>
<dbReference type="InterPro" id="IPR011033">
    <property type="entry name" value="PRC_barrel-like_sf"/>
</dbReference>
<accession>A0A563U3Q2</accession>
<comment type="caution">
    <text evidence="2">The sequence shown here is derived from an EMBL/GenBank/DDBJ whole genome shotgun (WGS) entry which is preliminary data.</text>
</comment>
<name>A0A563U3Q2_9SPHI</name>
<dbReference type="Gene3D" id="3.90.50.10">
    <property type="entry name" value="Photosynthetic Reaction Center, subunit H, domain 2"/>
    <property type="match status" value="1"/>
</dbReference>
<dbReference type="Proteomes" id="UP000318010">
    <property type="component" value="Unassembled WGS sequence"/>
</dbReference>
<evidence type="ECO:0000313" key="3">
    <source>
        <dbReference type="Proteomes" id="UP000318010"/>
    </source>
</evidence>
<dbReference type="InterPro" id="IPR027275">
    <property type="entry name" value="PRC-brl_dom"/>
</dbReference>
<gene>
    <name evidence="2" type="ORF">FPZ42_10080</name>
</gene>
<dbReference type="GO" id="GO:0019684">
    <property type="term" value="P:photosynthesis, light reaction"/>
    <property type="evidence" value="ECO:0007669"/>
    <property type="project" value="InterPro"/>
</dbReference>